<dbReference type="GO" id="GO:0072527">
    <property type="term" value="P:pyrimidine-containing compound metabolic process"/>
    <property type="evidence" value="ECO:0007669"/>
    <property type="project" value="UniProtKB-ARBA"/>
</dbReference>
<evidence type="ECO:0000256" key="2">
    <source>
        <dbReference type="ARBA" id="ARBA00003949"/>
    </source>
</evidence>
<dbReference type="CDD" id="cd01283">
    <property type="entry name" value="cytidine_deaminase"/>
    <property type="match status" value="1"/>
</dbReference>
<reference evidence="15" key="1">
    <citation type="submission" date="2023-03" db="EMBL/GenBank/DDBJ databases">
        <title>Massive genome expansion in bonnet fungi (Mycena s.s.) driven by repeated elements and novel gene families across ecological guilds.</title>
        <authorList>
            <consortium name="Lawrence Berkeley National Laboratory"/>
            <person name="Harder C.B."/>
            <person name="Miyauchi S."/>
            <person name="Viragh M."/>
            <person name="Kuo A."/>
            <person name="Thoen E."/>
            <person name="Andreopoulos B."/>
            <person name="Lu D."/>
            <person name="Skrede I."/>
            <person name="Drula E."/>
            <person name="Henrissat B."/>
            <person name="Morin E."/>
            <person name="Kohler A."/>
            <person name="Barry K."/>
            <person name="LaButti K."/>
            <person name="Morin E."/>
            <person name="Salamov A."/>
            <person name="Lipzen A."/>
            <person name="Mereny Z."/>
            <person name="Hegedus B."/>
            <person name="Baldrian P."/>
            <person name="Stursova M."/>
            <person name="Weitz H."/>
            <person name="Taylor A."/>
            <person name="Grigoriev I.V."/>
            <person name="Nagy L.G."/>
            <person name="Martin F."/>
            <person name="Kauserud H."/>
        </authorList>
    </citation>
    <scope>NUCLEOTIDE SEQUENCE</scope>
    <source>
        <strain evidence="15">CBHHK002</strain>
    </source>
</reference>
<keyword evidence="7 12" id="KW-0862">Zinc</keyword>
<keyword evidence="13" id="KW-0812">Transmembrane</keyword>
<feature type="binding site" evidence="12">
    <location>
        <position position="88"/>
    </location>
    <ligand>
        <name>Zn(2+)</name>
        <dbReference type="ChEBI" id="CHEBI:29105"/>
        <note>catalytic</note>
    </ligand>
</feature>
<dbReference type="GO" id="GO:0055086">
    <property type="term" value="P:nucleobase-containing small molecule metabolic process"/>
    <property type="evidence" value="ECO:0007669"/>
    <property type="project" value="UniProtKB-ARBA"/>
</dbReference>
<feature type="transmembrane region" description="Helical" evidence="13">
    <location>
        <begin position="254"/>
        <end position="272"/>
    </location>
</feature>
<feature type="active site" description="Proton donor" evidence="10">
    <location>
        <position position="57"/>
    </location>
</feature>
<feature type="binding site" evidence="12">
    <location>
        <position position="55"/>
    </location>
    <ligand>
        <name>Zn(2+)</name>
        <dbReference type="ChEBI" id="CHEBI:29105"/>
        <note>catalytic</note>
    </ligand>
</feature>
<evidence type="ECO:0000256" key="1">
    <source>
        <dbReference type="ARBA" id="ARBA00001947"/>
    </source>
</evidence>
<dbReference type="NCBIfam" id="TIGR01354">
    <property type="entry name" value="cyt_deam_tetra"/>
    <property type="match status" value="1"/>
</dbReference>
<dbReference type="Pfam" id="PF00383">
    <property type="entry name" value="dCMP_cyt_deam_1"/>
    <property type="match status" value="1"/>
</dbReference>
<evidence type="ECO:0000256" key="5">
    <source>
        <dbReference type="ARBA" id="ARBA00022723"/>
    </source>
</evidence>
<dbReference type="AlphaFoldDB" id="A0AAD7F4S4"/>
<name>A0AAD7F4S4_9AGAR</name>
<evidence type="ECO:0000259" key="14">
    <source>
        <dbReference type="PROSITE" id="PS51747"/>
    </source>
</evidence>
<dbReference type="InterPro" id="IPR002125">
    <property type="entry name" value="CMP_dCMP_dom"/>
</dbReference>
<gene>
    <name evidence="15" type="ORF">DFH08DRAFT_948763</name>
</gene>
<dbReference type="GO" id="GO:0005829">
    <property type="term" value="C:cytosol"/>
    <property type="evidence" value="ECO:0007669"/>
    <property type="project" value="TreeGrafter"/>
</dbReference>
<dbReference type="EC" id="3.5.4.5" evidence="4"/>
<dbReference type="Gene3D" id="3.40.140.10">
    <property type="entry name" value="Cytidine Deaminase, domain 2"/>
    <property type="match status" value="1"/>
</dbReference>
<evidence type="ECO:0000256" key="4">
    <source>
        <dbReference type="ARBA" id="ARBA00012783"/>
    </source>
</evidence>
<feature type="binding site" evidence="11">
    <location>
        <begin position="44"/>
        <end position="50"/>
    </location>
    <ligand>
        <name>substrate</name>
    </ligand>
</feature>
<evidence type="ECO:0000256" key="11">
    <source>
        <dbReference type="PIRSR" id="PIRSR606262-2"/>
    </source>
</evidence>
<feature type="domain" description="CMP/dCMP-type deaminase" evidence="14">
    <location>
        <begin position="11"/>
        <end position="147"/>
    </location>
</feature>
<dbReference type="PANTHER" id="PTHR11644:SF2">
    <property type="entry name" value="CYTIDINE DEAMINASE"/>
    <property type="match status" value="1"/>
</dbReference>
<evidence type="ECO:0000256" key="12">
    <source>
        <dbReference type="PIRSR" id="PIRSR606262-3"/>
    </source>
</evidence>
<keyword evidence="13" id="KW-0472">Membrane</keyword>
<organism evidence="15 16">
    <name type="scientific">Mycena albidolilacea</name>
    <dbReference type="NCBI Taxonomy" id="1033008"/>
    <lineage>
        <taxon>Eukaryota</taxon>
        <taxon>Fungi</taxon>
        <taxon>Dikarya</taxon>
        <taxon>Basidiomycota</taxon>
        <taxon>Agaricomycotina</taxon>
        <taxon>Agaricomycetes</taxon>
        <taxon>Agaricomycetidae</taxon>
        <taxon>Agaricales</taxon>
        <taxon>Marasmiineae</taxon>
        <taxon>Mycenaceae</taxon>
        <taxon>Mycena</taxon>
    </lineage>
</organism>
<accession>A0AAD7F4S4</accession>
<feature type="binding site" evidence="12">
    <location>
        <position position="91"/>
    </location>
    <ligand>
        <name>Zn(2+)</name>
        <dbReference type="ChEBI" id="CHEBI:29105"/>
        <note>catalytic</note>
    </ligand>
</feature>
<evidence type="ECO:0000313" key="15">
    <source>
        <dbReference type="EMBL" id="KAJ7366753.1"/>
    </source>
</evidence>
<evidence type="ECO:0000256" key="3">
    <source>
        <dbReference type="ARBA" id="ARBA00006576"/>
    </source>
</evidence>
<dbReference type="GO" id="GO:0042802">
    <property type="term" value="F:identical protein binding"/>
    <property type="evidence" value="ECO:0007669"/>
    <property type="project" value="UniProtKB-ARBA"/>
</dbReference>
<dbReference type="PROSITE" id="PS00903">
    <property type="entry name" value="CYT_DCMP_DEAMINASES_1"/>
    <property type="match status" value="1"/>
</dbReference>
<proteinExistence type="inferred from homology"/>
<sequence length="276" mass="29502">MSARIWTLSIEQRESLIKAAFEGNKFAVGAALMATDGTIFKGANIENASYGGTICAERTAIVKAVSEGTKSFIALAVVTDVPSSISPCGMCRQVIREFCAPDMPILLVPGDYPKPPGDESEGKPGVTAGGVKETSIGELLPDSFGPEQLELPRTAGGGCVLLDGQAMSDIFCQELTDFVRLRATALVLPTAIPSLFSLTGFPFNAIDVHRYPCVVYTQQRSLVLLHVSIGSYWFPTIAIPMGSCISHPTTQYNVPAPISLLFCFVFLLVSNARNPH</sequence>
<dbReference type="InterPro" id="IPR050202">
    <property type="entry name" value="Cyt/Deoxycyt_deaminase"/>
</dbReference>
<evidence type="ECO:0000256" key="7">
    <source>
        <dbReference type="ARBA" id="ARBA00022833"/>
    </source>
</evidence>
<dbReference type="PANTHER" id="PTHR11644">
    <property type="entry name" value="CYTIDINE DEAMINASE"/>
    <property type="match status" value="1"/>
</dbReference>
<keyword evidence="6" id="KW-0378">Hydrolase</keyword>
<keyword evidence="5 12" id="KW-0479">Metal-binding</keyword>
<dbReference type="GO" id="GO:0008270">
    <property type="term" value="F:zinc ion binding"/>
    <property type="evidence" value="ECO:0007669"/>
    <property type="project" value="InterPro"/>
</dbReference>
<evidence type="ECO:0000313" key="16">
    <source>
        <dbReference type="Proteomes" id="UP001218218"/>
    </source>
</evidence>
<protein>
    <recommendedName>
        <fullName evidence="4">cytidine deaminase</fullName>
        <ecNumber evidence="4">3.5.4.5</ecNumber>
    </recommendedName>
    <alternativeName>
        <fullName evidence="8">Cytidine aminohydrolase</fullName>
    </alternativeName>
</protein>
<comment type="catalytic activity">
    <reaction evidence="9">
        <text>cytidine + H2O + H(+) = uridine + NH4(+)</text>
        <dbReference type="Rhea" id="RHEA:16069"/>
        <dbReference type="ChEBI" id="CHEBI:15377"/>
        <dbReference type="ChEBI" id="CHEBI:15378"/>
        <dbReference type="ChEBI" id="CHEBI:16704"/>
        <dbReference type="ChEBI" id="CHEBI:17562"/>
        <dbReference type="ChEBI" id="CHEBI:28938"/>
        <dbReference type="EC" id="3.5.4.5"/>
    </reaction>
</comment>
<dbReference type="Proteomes" id="UP001218218">
    <property type="component" value="Unassembled WGS sequence"/>
</dbReference>
<comment type="caution">
    <text evidence="15">The sequence shown here is derived from an EMBL/GenBank/DDBJ whole genome shotgun (WGS) entry which is preliminary data.</text>
</comment>
<dbReference type="SUPFAM" id="SSF53927">
    <property type="entry name" value="Cytidine deaminase-like"/>
    <property type="match status" value="1"/>
</dbReference>
<dbReference type="GO" id="GO:0004126">
    <property type="term" value="F:cytidine deaminase activity"/>
    <property type="evidence" value="ECO:0007669"/>
    <property type="project" value="UniProtKB-EC"/>
</dbReference>
<comment type="function">
    <text evidence="2">This enzyme scavenges exogenous and endogenous cytidine and 2'-deoxycytidine for UMP synthesis.</text>
</comment>
<comment type="cofactor">
    <cofactor evidence="1 12">
        <name>Zn(2+)</name>
        <dbReference type="ChEBI" id="CHEBI:29105"/>
    </cofactor>
</comment>
<dbReference type="FunFam" id="3.40.140.10:FF:000008">
    <property type="entry name" value="Cytidine deaminase"/>
    <property type="match status" value="1"/>
</dbReference>
<evidence type="ECO:0000256" key="6">
    <source>
        <dbReference type="ARBA" id="ARBA00022801"/>
    </source>
</evidence>
<dbReference type="InterPro" id="IPR016193">
    <property type="entry name" value="Cytidine_deaminase-like"/>
</dbReference>
<keyword evidence="13" id="KW-1133">Transmembrane helix</keyword>
<dbReference type="InterPro" id="IPR006262">
    <property type="entry name" value="Cyt_deam_tetra"/>
</dbReference>
<comment type="similarity">
    <text evidence="3">Belongs to the cytidine and deoxycytidylate deaminase family.</text>
</comment>
<evidence type="ECO:0000256" key="10">
    <source>
        <dbReference type="PIRSR" id="PIRSR606262-1"/>
    </source>
</evidence>
<keyword evidence="16" id="KW-1185">Reference proteome</keyword>
<evidence type="ECO:0000256" key="13">
    <source>
        <dbReference type="SAM" id="Phobius"/>
    </source>
</evidence>
<dbReference type="EMBL" id="JARIHO010000002">
    <property type="protein sequence ID" value="KAJ7366753.1"/>
    <property type="molecule type" value="Genomic_DNA"/>
</dbReference>
<dbReference type="NCBIfam" id="NF004064">
    <property type="entry name" value="PRK05578.1"/>
    <property type="match status" value="1"/>
</dbReference>
<dbReference type="InterPro" id="IPR016192">
    <property type="entry name" value="APOBEC/CMP_deaminase_Zn-bd"/>
</dbReference>
<dbReference type="PROSITE" id="PS51747">
    <property type="entry name" value="CYT_DCMP_DEAMINASES_2"/>
    <property type="match status" value="1"/>
</dbReference>
<evidence type="ECO:0000256" key="8">
    <source>
        <dbReference type="ARBA" id="ARBA00032005"/>
    </source>
</evidence>
<evidence type="ECO:0000256" key="9">
    <source>
        <dbReference type="ARBA" id="ARBA00049558"/>
    </source>
</evidence>